<keyword evidence="1" id="KW-0001">2Fe-2S</keyword>
<dbReference type="PANTHER" id="PTHR21496:SF0">
    <property type="entry name" value="RIESKE DOMAIN-CONTAINING PROTEIN"/>
    <property type="match status" value="1"/>
</dbReference>
<gene>
    <name evidence="7" type="ORF">UFOPK2593_00012</name>
    <name evidence="8" type="ORF">UFOPK2894_00055</name>
    <name evidence="9" type="ORF">UFOPK3492_00026</name>
    <name evidence="10" type="ORF">UFOPK4234_00068</name>
    <name evidence="11" type="ORF">UFOPK4295_00080</name>
</gene>
<evidence type="ECO:0000313" key="10">
    <source>
        <dbReference type="EMBL" id="CAB5033476.1"/>
    </source>
</evidence>
<evidence type="ECO:0000256" key="1">
    <source>
        <dbReference type="ARBA" id="ARBA00022714"/>
    </source>
</evidence>
<dbReference type="AlphaFoldDB" id="A0A6J7F590"/>
<dbReference type="PROSITE" id="PS51296">
    <property type="entry name" value="RIESKE"/>
    <property type="match status" value="1"/>
</dbReference>
<evidence type="ECO:0000313" key="9">
    <source>
        <dbReference type="EMBL" id="CAB4887369.1"/>
    </source>
</evidence>
<dbReference type="InterPro" id="IPR017941">
    <property type="entry name" value="Rieske_2Fe-2S"/>
</dbReference>
<evidence type="ECO:0000256" key="4">
    <source>
        <dbReference type="ARBA" id="ARBA00023014"/>
    </source>
</evidence>
<dbReference type="EMBL" id="CAFBQA010000002">
    <property type="protein sequence ID" value="CAB5033476.1"/>
    <property type="molecule type" value="Genomic_DNA"/>
</dbReference>
<dbReference type="Gene3D" id="2.102.10.10">
    <property type="entry name" value="Rieske [2Fe-2S] iron-sulphur domain"/>
    <property type="match status" value="1"/>
</dbReference>
<accession>A0A6J7F590</accession>
<dbReference type="GO" id="GO:0051537">
    <property type="term" value="F:2 iron, 2 sulfur cluster binding"/>
    <property type="evidence" value="ECO:0007669"/>
    <property type="project" value="UniProtKB-KW"/>
</dbReference>
<dbReference type="CDD" id="cd03467">
    <property type="entry name" value="Rieske"/>
    <property type="match status" value="1"/>
</dbReference>
<evidence type="ECO:0000313" key="11">
    <source>
        <dbReference type="EMBL" id="CAB5044178.1"/>
    </source>
</evidence>
<evidence type="ECO:0000259" key="6">
    <source>
        <dbReference type="PROSITE" id="PS51296"/>
    </source>
</evidence>
<evidence type="ECO:0000256" key="5">
    <source>
        <dbReference type="ARBA" id="ARBA00034078"/>
    </source>
</evidence>
<comment type="cofactor">
    <cofactor evidence="5">
        <name>[2Fe-2S] cluster</name>
        <dbReference type="ChEBI" id="CHEBI:190135"/>
    </cofactor>
</comment>
<sequence>MQKTFIAKIEAIESGQRFLAKFSGIEIVVFGHKGQIFAYENRCLHQGGPVGEGMILGRVVSVLDSEKRLVREEFSESEDQLICPWHGWAYSLQTGECAGLRGVYLKKFEIVNEKGSVYVQSQS</sequence>
<keyword evidence="2" id="KW-0479">Metal-binding</keyword>
<evidence type="ECO:0000313" key="8">
    <source>
        <dbReference type="EMBL" id="CAB4763784.1"/>
    </source>
</evidence>
<dbReference type="Pfam" id="PF00355">
    <property type="entry name" value="Rieske"/>
    <property type="match status" value="1"/>
</dbReference>
<keyword evidence="3" id="KW-0408">Iron</keyword>
<evidence type="ECO:0000256" key="3">
    <source>
        <dbReference type="ARBA" id="ARBA00023004"/>
    </source>
</evidence>
<evidence type="ECO:0000313" key="7">
    <source>
        <dbReference type="EMBL" id="CAB4690470.1"/>
    </source>
</evidence>
<dbReference type="EMBL" id="CAEZXW010000001">
    <property type="protein sequence ID" value="CAB4690470.1"/>
    <property type="molecule type" value="Genomic_DNA"/>
</dbReference>
<dbReference type="PANTHER" id="PTHR21496">
    <property type="entry name" value="FERREDOXIN-RELATED"/>
    <property type="match status" value="1"/>
</dbReference>
<dbReference type="EMBL" id="CAEZZQ010000002">
    <property type="protein sequence ID" value="CAB4763784.1"/>
    <property type="molecule type" value="Genomic_DNA"/>
</dbReference>
<keyword evidence="4" id="KW-0411">Iron-sulfur</keyword>
<feature type="domain" description="Rieske" evidence="6">
    <location>
        <begin position="4"/>
        <end position="119"/>
    </location>
</feature>
<dbReference type="GO" id="GO:0046872">
    <property type="term" value="F:metal ion binding"/>
    <property type="evidence" value="ECO:0007669"/>
    <property type="project" value="UniProtKB-KW"/>
</dbReference>
<organism evidence="9">
    <name type="scientific">freshwater metagenome</name>
    <dbReference type="NCBI Taxonomy" id="449393"/>
    <lineage>
        <taxon>unclassified sequences</taxon>
        <taxon>metagenomes</taxon>
        <taxon>ecological metagenomes</taxon>
    </lineage>
</organism>
<dbReference type="InterPro" id="IPR036922">
    <property type="entry name" value="Rieske_2Fe-2S_sf"/>
</dbReference>
<dbReference type="EMBL" id="CAFBQF010000002">
    <property type="protein sequence ID" value="CAB5044178.1"/>
    <property type="molecule type" value="Genomic_DNA"/>
</dbReference>
<protein>
    <submittedName>
        <fullName evidence="9">Unannotated protein</fullName>
    </submittedName>
</protein>
<proteinExistence type="predicted"/>
<evidence type="ECO:0000256" key="2">
    <source>
        <dbReference type="ARBA" id="ARBA00022723"/>
    </source>
</evidence>
<name>A0A6J7F590_9ZZZZ</name>
<reference evidence="9" key="1">
    <citation type="submission" date="2020-05" db="EMBL/GenBank/DDBJ databases">
        <authorList>
            <person name="Chiriac C."/>
            <person name="Salcher M."/>
            <person name="Ghai R."/>
            <person name="Kavagutti S V."/>
        </authorList>
    </citation>
    <scope>NUCLEOTIDE SEQUENCE</scope>
</reference>
<dbReference type="SUPFAM" id="SSF50022">
    <property type="entry name" value="ISP domain"/>
    <property type="match status" value="1"/>
</dbReference>
<dbReference type="EMBL" id="CAFBMD010000001">
    <property type="protein sequence ID" value="CAB4887369.1"/>
    <property type="molecule type" value="Genomic_DNA"/>
</dbReference>